<organism evidence="3 4">
    <name type="scientific">Psychroflexus sediminis</name>
    <dbReference type="NCBI Taxonomy" id="470826"/>
    <lineage>
        <taxon>Bacteria</taxon>
        <taxon>Pseudomonadati</taxon>
        <taxon>Bacteroidota</taxon>
        <taxon>Flavobacteriia</taxon>
        <taxon>Flavobacteriales</taxon>
        <taxon>Flavobacteriaceae</taxon>
        <taxon>Psychroflexus</taxon>
    </lineage>
</organism>
<evidence type="ECO:0000259" key="2">
    <source>
        <dbReference type="PROSITE" id="PS51724"/>
    </source>
</evidence>
<dbReference type="Gene3D" id="3.30.70.1070">
    <property type="entry name" value="Sporulation related repeat"/>
    <property type="match status" value="1"/>
</dbReference>
<evidence type="ECO:0000313" key="3">
    <source>
        <dbReference type="EMBL" id="SDG99448.1"/>
    </source>
</evidence>
<dbReference type="Pfam" id="PF05036">
    <property type="entry name" value="SPOR"/>
    <property type="match status" value="1"/>
</dbReference>
<name>A0A1G7YSE9_9FLAO</name>
<sequence>MPVAYVSKKINFVRMRVEEYIQDLLYRYECVIVPGLGAFVTQKNTSIYHADSHKFSPPSRKLTFNKAIQNHDGLLAETIAKGESMDFESAKHKIQLFVNDFQTALNLEKVIDIPRLGRFHQDKEGKVSFEPDAYVNYFIESFGLDDITLDTISQSLEEIKGQEDSSVKVRKLDTSSSTERKNNKAYLRYAAVGVIALGLAGFAGLYQYNTYVISHNDAQAQKAESLLQDKIQSAEFSYTLSELPLSTTKLETLKPKYHIIAGAFRVKSNANRKVELLRAQGYKASMIGENAYGLHQVAFDSYVQKEEALSQLRTIKATENPEAWLYVKQL</sequence>
<dbReference type="Pfam" id="PF18175">
    <property type="entry name" value="HU-CCDC81_bac_2"/>
    <property type="match status" value="1"/>
</dbReference>
<dbReference type="InterPro" id="IPR040495">
    <property type="entry name" value="HU-CCDC81_bac_1"/>
</dbReference>
<feature type="domain" description="SPOR" evidence="2">
    <location>
        <begin position="251"/>
        <end position="328"/>
    </location>
</feature>
<keyword evidence="1" id="KW-0812">Transmembrane</keyword>
<keyword evidence="4" id="KW-1185">Reference proteome</keyword>
<dbReference type="SUPFAM" id="SSF110997">
    <property type="entry name" value="Sporulation related repeat"/>
    <property type="match status" value="1"/>
</dbReference>
<dbReference type="InterPro" id="IPR041268">
    <property type="entry name" value="HU-CCDC81_bac_2"/>
</dbReference>
<gene>
    <name evidence="3" type="ORF">SAMN04488027_11411</name>
</gene>
<reference evidence="3 4" key="1">
    <citation type="submission" date="2016-10" db="EMBL/GenBank/DDBJ databases">
        <authorList>
            <person name="de Groot N.N."/>
        </authorList>
    </citation>
    <scope>NUCLEOTIDE SEQUENCE [LARGE SCALE GENOMIC DNA]</scope>
    <source>
        <strain evidence="3 4">DSM 19803</strain>
    </source>
</reference>
<keyword evidence="1" id="KW-1133">Transmembrane helix</keyword>
<proteinExistence type="predicted"/>
<dbReference type="EMBL" id="FNCW01000014">
    <property type="protein sequence ID" value="SDG99448.1"/>
    <property type="molecule type" value="Genomic_DNA"/>
</dbReference>
<dbReference type="STRING" id="470826.SAMN04488027_11411"/>
<feature type="transmembrane region" description="Helical" evidence="1">
    <location>
        <begin position="186"/>
        <end position="206"/>
    </location>
</feature>
<evidence type="ECO:0000256" key="1">
    <source>
        <dbReference type="SAM" id="Phobius"/>
    </source>
</evidence>
<dbReference type="AlphaFoldDB" id="A0A1G7YSE9"/>
<keyword evidence="1" id="KW-0472">Membrane</keyword>
<accession>A0A1G7YSE9</accession>
<dbReference type="Proteomes" id="UP000199296">
    <property type="component" value="Unassembled WGS sequence"/>
</dbReference>
<dbReference type="InterPro" id="IPR007730">
    <property type="entry name" value="SPOR-like_dom"/>
</dbReference>
<protein>
    <submittedName>
        <fullName evidence="3">Sporulation related domain-containing protein</fullName>
    </submittedName>
</protein>
<evidence type="ECO:0000313" key="4">
    <source>
        <dbReference type="Proteomes" id="UP000199296"/>
    </source>
</evidence>
<dbReference type="PROSITE" id="PS51724">
    <property type="entry name" value="SPOR"/>
    <property type="match status" value="1"/>
</dbReference>
<dbReference type="GO" id="GO:0042834">
    <property type="term" value="F:peptidoglycan binding"/>
    <property type="evidence" value="ECO:0007669"/>
    <property type="project" value="InterPro"/>
</dbReference>
<dbReference type="InterPro" id="IPR036680">
    <property type="entry name" value="SPOR-like_sf"/>
</dbReference>
<dbReference type="Pfam" id="PF18174">
    <property type="entry name" value="HU-CCDC81_bac_1"/>
    <property type="match status" value="1"/>
</dbReference>